<dbReference type="OrthoDB" id="4829316at2759"/>
<dbReference type="GeneID" id="39579270"/>
<proteinExistence type="predicted"/>
<protein>
    <submittedName>
        <fullName evidence="1">Uncharacterized protein</fullName>
    </submittedName>
</protein>
<gene>
    <name evidence="1" type="ORF">SODALDRAFT_328877</name>
</gene>
<dbReference type="RefSeq" id="XP_028463315.1">
    <property type="nucleotide sequence ID" value="XM_028610792.1"/>
</dbReference>
<accession>A0A3N2PM06</accession>
<organism evidence="1 2">
    <name type="scientific">Sodiomyces alkalinus (strain CBS 110278 / VKM F-3762 / F11)</name>
    <name type="common">Alkaliphilic filamentous fungus</name>
    <dbReference type="NCBI Taxonomy" id="1314773"/>
    <lineage>
        <taxon>Eukaryota</taxon>
        <taxon>Fungi</taxon>
        <taxon>Dikarya</taxon>
        <taxon>Ascomycota</taxon>
        <taxon>Pezizomycotina</taxon>
        <taxon>Sordariomycetes</taxon>
        <taxon>Hypocreomycetidae</taxon>
        <taxon>Glomerellales</taxon>
        <taxon>Plectosphaerellaceae</taxon>
        <taxon>Sodiomyces</taxon>
    </lineage>
</organism>
<dbReference type="EMBL" id="ML119061">
    <property type="protein sequence ID" value="ROT35509.1"/>
    <property type="molecule type" value="Genomic_DNA"/>
</dbReference>
<evidence type="ECO:0000313" key="1">
    <source>
        <dbReference type="EMBL" id="ROT35509.1"/>
    </source>
</evidence>
<sequence>MTGYIARTAVRAAQRRQFSILNTVRKAARSFEPHPYERMTVSESAAPNYSKMIKDRLTTATM</sequence>
<dbReference type="AlphaFoldDB" id="A0A3N2PM06"/>
<evidence type="ECO:0000313" key="2">
    <source>
        <dbReference type="Proteomes" id="UP000272025"/>
    </source>
</evidence>
<reference evidence="1 2" key="1">
    <citation type="journal article" date="2018" name="Mol. Ecol.">
        <title>The obligate alkalophilic soda-lake fungus Sodiomyces alkalinus has shifted to a protein diet.</title>
        <authorList>
            <person name="Grum-Grzhimaylo A.A."/>
            <person name="Falkoski D.L."/>
            <person name="van den Heuvel J."/>
            <person name="Valero-Jimenez C.A."/>
            <person name="Min B."/>
            <person name="Choi I.G."/>
            <person name="Lipzen A."/>
            <person name="Daum C.G."/>
            <person name="Aanen D.K."/>
            <person name="Tsang A."/>
            <person name="Henrissat B."/>
            <person name="Bilanenko E.N."/>
            <person name="de Vries R.P."/>
            <person name="van Kan J.A.L."/>
            <person name="Grigoriev I.V."/>
            <person name="Debets A.J.M."/>
        </authorList>
    </citation>
    <scope>NUCLEOTIDE SEQUENCE [LARGE SCALE GENOMIC DNA]</scope>
    <source>
        <strain evidence="1 2">F11</strain>
    </source>
</reference>
<dbReference type="Proteomes" id="UP000272025">
    <property type="component" value="Unassembled WGS sequence"/>
</dbReference>
<keyword evidence="2" id="KW-1185">Reference proteome</keyword>
<name>A0A3N2PM06_SODAK</name>